<gene>
    <name evidence="2" type="ORF">LCGC14_1704290</name>
</gene>
<evidence type="ECO:0000256" key="1">
    <source>
        <dbReference type="SAM" id="MobiDB-lite"/>
    </source>
</evidence>
<sequence length="30" mass="3344">MEKLDEEENQRSGKHPVVLGGHSGLRAVNR</sequence>
<name>A0A0F9HGR7_9ZZZZ</name>
<evidence type="ECO:0000313" key="2">
    <source>
        <dbReference type="EMBL" id="KKM14626.1"/>
    </source>
</evidence>
<protein>
    <submittedName>
        <fullName evidence="2">Uncharacterized protein</fullName>
    </submittedName>
</protein>
<comment type="caution">
    <text evidence="2">The sequence shown here is derived from an EMBL/GenBank/DDBJ whole genome shotgun (WGS) entry which is preliminary data.</text>
</comment>
<feature type="region of interest" description="Disordered" evidence="1">
    <location>
        <begin position="1"/>
        <end position="30"/>
    </location>
</feature>
<reference evidence="2" key="1">
    <citation type="journal article" date="2015" name="Nature">
        <title>Complex archaea that bridge the gap between prokaryotes and eukaryotes.</title>
        <authorList>
            <person name="Spang A."/>
            <person name="Saw J.H."/>
            <person name="Jorgensen S.L."/>
            <person name="Zaremba-Niedzwiedzka K."/>
            <person name="Martijn J."/>
            <person name="Lind A.E."/>
            <person name="van Eijk R."/>
            <person name="Schleper C."/>
            <person name="Guy L."/>
            <person name="Ettema T.J."/>
        </authorList>
    </citation>
    <scope>NUCLEOTIDE SEQUENCE</scope>
</reference>
<dbReference type="EMBL" id="LAZR01015104">
    <property type="protein sequence ID" value="KKM14626.1"/>
    <property type="molecule type" value="Genomic_DNA"/>
</dbReference>
<dbReference type="AlphaFoldDB" id="A0A0F9HGR7"/>
<accession>A0A0F9HGR7</accession>
<proteinExistence type="predicted"/>
<organism evidence="2">
    <name type="scientific">marine sediment metagenome</name>
    <dbReference type="NCBI Taxonomy" id="412755"/>
    <lineage>
        <taxon>unclassified sequences</taxon>
        <taxon>metagenomes</taxon>
        <taxon>ecological metagenomes</taxon>
    </lineage>
</organism>